<feature type="domain" description="NADP-dependent oxidoreductase" evidence="2">
    <location>
        <begin position="15"/>
        <end position="318"/>
    </location>
</feature>
<name>A0ABW1EJT9_9BACT</name>
<dbReference type="Proteomes" id="UP001596091">
    <property type="component" value="Unassembled WGS sequence"/>
</dbReference>
<evidence type="ECO:0000313" key="4">
    <source>
        <dbReference type="Proteomes" id="UP001596091"/>
    </source>
</evidence>
<dbReference type="PANTHER" id="PTHR43364">
    <property type="entry name" value="NADH-SPECIFIC METHYLGLYOXAL REDUCTASE-RELATED"/>
    <property type="match status" value="1"/>
</dbReference>
<dbReference type="Gene3D" id="3.20.20.100">
    <property type="entry name" value="NADP-dependent oxidoreductase domain"/>
    <property type="match status" value="1"/>
</dbReference>
<proteinExistence type="predicted"/>
<reference evidence="4" key="1">
    <citation type="journal article" date="2019" name="Int. J. Syst. Evol. Microbiol.">
        <title>The Global Catalogue of Microorganisms (GCM) 10K type strain sequencing project: providing services to taxonomists for standard genome sequencing and annotation.</title>
        <authorList>
            <consortium name="The Broad Institute Genomics Platform"/>
            <consortium name="The Broad Institute Genome Sequencing Center for Infectious Disease"/>
            <person name="Wu L."/>
            <person name="Ma J."/>
        </authorList>
    </citation>
    <scope>NUCLEOTIDE SEQUENCE [LARGE SCALE GENOMIC DNA]</scope>
    <source>
        <strain evidence="4">JCM 4087</strain>
    </source>
</reference>
<dbReference type="SUPFAM" id="SSF51430">
    <property type="entry name" value="NAD(P)-linked oxidoreductase"/>
    <property type="match status" value="1"/>
</dbReference>
<comment type="caution">
    <text evidence="3">The sequence shown here is derived from an EMBL/GenBank/DDBJ whole genome shotgun (WGS) entry which is preliminary data.</text>
</comment>
<dbReference type="Pfam" id="PF00248">
    <property type="entry name" value="Aldo_ket_red"/>
    <property type="match status" value="1"/>
</dbReference>
<keyword evidence="4" id="KW-1185">Reference proteome</keyword>
<evidence type="ECO:0000259" key="2">
    <source>
        <dbReference type="Pfam" id="PF00248"/>
    </source>
</evidence>
<dbReference type="EMBL" id="JBHSPH010000010">
    <property type="protein sequence ID" value="MFC5864561.1"/>
    <property type="molecule type" value="Genomic_DNA"/>
</dbReference>
<dbReference type="PRINTS" id="PR00069">
    <property type="entry name" value="ALDKETRDTASE"/>
</dbReference>
<dbReference type="InterPro" id="IPR023210">
    <property type="entry name" value="NADP_OxRdtase_dom"/>
</dbReference>
<evidence type="ECO:0000256" key="1">
    <source>
        <dbReference type="ARBA" id="ARBA00023002"/>
    </source>
</evidence>
<sequence length="325" mass="35558">MRYRRLGHGPLEVSEISFGTWLTFGDWLQTSNSIRSVHAALDLGINLFDTANMYAAGRAEKVLGKALRTSGRSRNQYLIATKVFNPVGREKDRGLSAAQIAKQLDRSLQRLGTDYIDLYQCHRYDKDAPLEETLEALDRAVKAGKVRAIGLSEWPVEKIQLAAELTSAHAWTPMTSSQPQYSLLWRKPENAVFAACAEHGLGNIVYSPLAQGVLTGKYKPGEKPPKGSRAANNQKNQFMETNGRHFRSDFLLEAVAKLNPIAADLGITMIQLSLAWVLRRPEVSSAIVGASRPEQLAGSAVASGVVLPPDVLARIDAALGDVVLR</sequence>
<dbReference type="InterPro" id="IPR050523">
    <property type="entry name" value="AKR_Detox_Biosynth"/>
</dbReference>
<dbReference type="InterPro" id="IPR036812">
    <property type="entry name" value="NAD(P)_OxRdtase_dom_sf"/>
</dbReference>
<dbReference type="PANTHER" id="PTHR43364:SF4">
    <property type="entry name" value="NAD(P)-LINKED OXIDOREDUCTASE SUPERFAMILY PROTEIN"/>
    <property type="match status" value="1"/>
</dbReference>
<keyword evidence="1" id="KW-0560">Oxidoreductase</keyword>
<accession>A0ABW1EJT9</accession>
<dbReference type="RefSeq" id="WP_263332978.1">
    <property type="nucleotide sequence ID" value="NZ_JAGSYH010000001.1"/>
</dbReference>
<evidence type="ECO:0000313" key="3">
    <source>
        <dbReference type="EMBL" id="MFC5864561.1"/>
    </source>
</evidence>
<organism evidence="3 4">
    <name type="scientific">Acidicapsa dinghuensis</name>
    <dbReference type="NCBI Taxonomy" id="2218256"/>
    <lineage>
        <taxon>Bacteria</taxon>
        <taxon>Pseudomonadati</taxon>
        <taxon>Acidobacteriota</taxon>
        <taxon>Terriglobia</taxon>
        <taxon>Terriglobales</taxon>
        <taxon>Acidobacteriaceae</taxon>
        <taxon>Acidicapsa</taxon>
    </lineage>
</organism>
<gene>
    <name evidence="3" type="ORF">ACFPT7_19795</name>
</gene>
<dbReference type="InterPro" id="IPR020471">
    <property type="entry name" value="AKR"/>
</dbReference>
<protein>
    <submittedName>
        <fullName evidence="3">Aldo/keto reductase</fullName>
    </submittedName>
</protein>